<evidence type="ECO:0000313" key="4">
    <source>
        <dbReference type="Proteomes" id="UP000272025"/>
    </source>
</evidence>
<protein>
    <recommendedName>
        <fullName evidence="5">Regulator of phospholipase D SRF1</fullName>
    </recommendedName>
</protein>
<dbReference type="GO" id="GO:0071944">
    <property type="term" value="C:cell periphery"/>
    <property type="evidence" value="ECO:0007669"/>
    <property type="project" value="TreeGrafter"/>
</dbReference>
<organism evidence="3 4">
    <name type="scientific">Sodiomyces alkalinus (strain CBS 110278 / VKM F-3762 / F11)</name>
    <name type="common">Alkaliphilic filamentous fungus</name>
    <dbReference type="NCBI Taxonomy" id="1314773"/>
    <lineage>
        <taxon>Eukaryota</taxon>
        <taxon>Fungi</taxon>
        <taxon>Dikarya</taxon>
        <taxon>Ascomycota</taxon>
        <taxon>Pezizomycotina</taxon>
        <taxon>Sordariomycetes</taxon>
        <taxon>Hypocreomycetidae</taxon>
        <taxon>Glomerellales</taxon>
        <taxon>Plectosphaerellaceae</taxon>
        <taxon>Sodiomyces</taxon>
    </lineage>
</organism>
<feature type="transmembrane region" description="Helical" evidence="2">
    <location>
        <begin position="308"/>
        <end position="329"/>
    </location>
</feature>
<feature type="transmembrane region" description="Helical" evidence="2">
    <location>
        <begin position="269"/>
        <end position="288"/>
    </location>
</feature>
<keyword evidence="2" id="KW-0472">Membrane</keyword>
<dbReference type="PANTHER" id="PTHR36819">
    <property type="entry name" value="REGULATOR OF PHOSPHOLIPASE D SRF1"/>
    <property type="match status" value="1"/>
</dbReference>
<feature type="compositionally biased region" description="Polar residues" evidence="1">
    <location>
        <begin position="28"/>
        <end position="40"/>
    </location>
</feature>
<accession>A0A3N2PVZ1</accession>
<proteinExistence type="predicted"/>
<dbReference type="AlphaFoldDB" id="A0A3N2PVZ1"/>
<evidence type="ECO:0000313" key="3">
    <source>
        <dbReference type="EMBL" id="ROT38673.1"/>
    </source>
</evidence>
<feature type="region of interest" description="Disordered" evidence="1">
    <location>
        <begin position="1"/>
        <end position="50"/>
    </location>
</feature>
<keyword evidence="2" id="KW-1133">Transmembrane helix</keyword>
<keyword evidence="2" id="KW-0812">Transmembrane</keyword>
<dbReference type="RefSeq" id="XP_028466479.1">
    <property type="nucleotide sequence ID" value="XM_028609855.1"/>
</dbReference>
<name>A0A3N2PVZ1_SODAK</name>
<dbReference type="OrthoDB" id="2589563at2759"/>
<dbReference type="InterPro" id="IPR037737">
    <property type="entry name" value="Srf1"/>
</dbReference>
<feature type="transmembrane region" description="Helical" evidence="2">
    <location>
        <begin position="341"/>
        <end position="361"/>
    </location>
</feature>
<evidence type="ECO:0008006" key="5">
    <source>
        <dbReference type="Google" id="ProtNLM"/>
    </source>
</evidence>
<dbReference type="GO" id="GO:0000324">
    <property type="term" value="C:fungal-type vacuole"/>
    <property type="evidence" value="ECO:0007669"/>
    <property type="project" value="TreeGrafter"/>
</dbReference>
<keyword evidence="4" id="KW-1185">Reference proteome</keyword>
<dbReference type="GeneID" id="39578333"/>
<evidence type="ECO:0000256" key="1">
    <source>
        <dbReference type="SAM" id="MobiDB-lite"/>
    </source>
</evidence>
<dbReference type="PANTHER" id="PTHR36819:SF1">
    <property type="entry name" value="REGULATOR OF PHOSPHOLIPASE D SRF1"/>
    <property type="match status" value="1"/>
</dbReference>
<evidence type="ECO:0000256" key="2">
    <source>
        <dbReference type="SAM" id="Phobius"/>
    </source>
</evidence>
<sequence>MDDPPGEDLPPISSPRTQSHRASVGAASHSTTFENHQSPRQRVPRSLPPWIDSFESENGLSTEEQLRLLNLPSRAHAAQHNYGPSDTERRVSRDGFVDIGLDPVPSHGTTSQRRRLTVQQLLRGRRGQQGRKWDHLRTAEPVIVPAHFFQNQDPALAWRSYLQSSVYGRMEGEESEVVDPEFLDELQPDFSRPFDKPLYPHEQPHAHGANDRRRRRRTFWERAWRAILRHPLVPLMFRLIVLVSSMSSLAVAARIYMHEDRQDRSSAERTQSVVAIVVDTVAVPYIGYMLWDEYTGKPLGLRAATQKIALILLDLFFIIFKSASTALAFESLVYHMDRQVAAITALSRALTSMMVVGLVAWTMNFMVNIFRTVARLGPGEG</sequence>
<feature type="transmembrane region" description="Helical" evidence="2">
    <location>
        <begin position="235"/>
        <end position="257"/>
    </location>
</feature>
<dbReference type="EMBL" id="ML119055">
    <property type="protein sequence ID" value="ROT38673.1"/>
    <property type="molecule type" value="Genomic_DNA"/>
</dbReference>
<gene>
    <name evidence="3" type="ORF">SODALDRAFT_324106</name>
</gene>
<reference evidence="3 4" key="1">
    <citation type="journal article" date="2018" name="Mol. Ecol.">
        <title>The obligate alkalophilic soda-lake fungus Sodiomyces alkalinus has shifted to a protein diet.</title>
        <authorList>
            <person name="Grum-Grzhimaylo A.A."/>
            <person name="Falkoski D.L."/>
            <person name="van den Heuvel J."/>
            <person name="Valero-Jimenez C.A."/>
            <person name="Min B."/>
            <person name="Choi I.G."/>
            <person name="Lipzen A."/>
            <person name="Daum C.G."/>
            <person name="Aanen D.K."/>
            <person name="Tsang A."/>
            <person name="Henrissat B."/>
            <person name="Bilanenko E.N."/>
            <person name="de Vries R.P."/>
            <person name="van Kan J.A.L."/>
            <person name="Grigoriev I.V."/>
            <person name="Debets A.J.M."/>
        </authorList>
    </citation>
    <scope>NUCLEOTIDE SEQUENCE [LARGE SCALE GENOMIC DNA]</scope>
    <source>
        <strain evidence="3 4">F11</strain>
    </source>
</reference>
<dbReference type="Proteomes" id="UP000272025">
    <property type="component" value="Unassembled WGS sequence"/>
</dbReference>